<keyword evidence="1" id="KW-0809">Transit peptide</keyword>
<dbReference type="AlphaFoldDB" id="A0A067W8P4"/>
<dbReference type="STRING" id="1134510.O9A_00394"/>
<comment type="similarity">
    <text evidence="4">Belongs to the mitochondrion-specific ribosomal protein mL45 family.</text>
</comment>
<dbReference type="eggNOG" id="COG4395">
    <property type="taxonomic scope" value="Bacteria"/>
</dbReference>
<dbReference type="SMART" id="SM00978">
    <property type="entry name" value="Tim44"/>
    <property type="match status" value="1"/>
</dbReference>
<dbReference type="PANTHER" id="PTHR28554">
    <property type="entry name" value="39S RIBOSOMAL PROTEIN L45, MITOCHONDRIAL"/>
    <property type="match status" value="1"/>
</dbReference>
<protein>
    <recommendedName>
        <fullName evidence="5">Large ribosomal subunit protein mL45</fullName>
    </recommendedName>
    <alternativeName>
        <fullName evidence="6">39S ribosomal protein L45, mitochondrial</fullName>
    </alternativeName>
</protein>
<dbReference type="PANTHER" id="PTHR28554:SF1">
    <property type="entry name" value="LARGE RIBOSOMAL SUBUNIT PROTEIN ML45"/>
    <property type="match status" value="1"/>
</dbReference>
<dbReference type="InterPro" id="IPR007379">
    <property type="entry name" value="Tim44-like_dom"/>
</dbReference>
<dbReference type="PATRIC" id="fig|1134510.3.peg.468"/>
<keyword evidence="2" id="KW-0689">Ribosomal protein</keyword>
<evidence type="ECO:0000256" key="3">
    <source>
        <dbReference type="ARBA" id="ARBA00023274"/>
    </source>
</evidence>
<evidence type="ECO:0000256" key="1">
    <source>
        <dbReference type="ARBA" id="ARBA00022946"/>
    </source>
</evidence>
<dbReference type="GO" id="GO:0005840">
    <property type="term" value="C:ribosome"/>
    <property type="evidence" value="ECO:0007669"/>
    <property type="project" value="UniProtKB-KW"/>
</dbReference>
<name>A0A067W8P4_9HYPH</name>
<keyword evidence="9" id="KW-1185">Reference proteome</keyword>
<sequence length="232" mass="26480">MPMEFDIVLVLALIIMVVIFMQLRNVLGKRIGFEKPPFDPYTSCSKKQIETETADNIASFPHQVNSQKNDFSEIDAIAPEGSALNEGLRALRQSDPHFSPQFFIKGAQVAYEMIVTAFAKGDRDQLKRLLSQDVFESFAAAIEQREKNNERVQFIFIGINKIEFVAAAMQEKEEFLTIRIVSEMISATYNEQGERIDGDPDTIVEIRDIWTFVRNSLSTDPNWKLFATEDED</sequence>
<comment type="caution">
    <text evidence="8">The sequence shown here is derived from an EMBL/GenBank/DDBJ whole genome shotgun (WGS) entry which is preliminary data.</text>
</comment>
<dbReference type="Proteomes" id="UP000027015">
    <property type="component" value="Unassembled WGS sequence"/>
</dbReference>
<dbReference type="EMBL" id="AHPL01000003">
    <property type="protein sequence ID" value="KEC56169.1"/>
    <property type="molecule type" value="Genomic_DNA"/>
</dbReference>
<organism evidence="8 9">
    <name type="scientific">Bartonella koehlerae C-29</name>
    <dbReference type="NCBI Taxonomy" id="1134510"/>
    <lineage>
        <taxon>Bacteria</taxon>
        <taxon>Pseudomonadati</taxon>
        <taxon>Pseudomonadota</taxon>
        <taxon>Alphaproteobacteria</taxon>
        <taxon>Hyphomicrobiales</taxon>
        <taxon>Bartonellaceae</taxon>
        <taxon>Bartonella</taxon>
    </lineage>
</organism>
<dbReference type="InterPro" id="IPR051975">
    <property type="entry name" value="mtLSU_mL45"/>
</dbReference>
<accession>A0A067W8P4</accession>
<dbReference type="GO" id="GO:1990904">
    <property type="term" value="C:ribonucleoprotein complex"/>
    <property type="evidence" value="ECO:0007669"/>
    <property type="project" value="UniProtKB-KW"/>
</dbReference>
<evidence type="ECO:0000256" key="6">
    <source>
        <dbReference type="ARBA" id="ARBA00043031"/>
    </source>
</evidence>
<reference evidence="8 9" key="1">
    <citation type="submission" date="2012-04" db="EMBL/GenBank/DDBJ databases">
        <title>The Genome Sequence of Bartonella koehlerae C-29.</title>
        <authorList>
            <consortium name="The Broad Institute Genome Sequencing Platform"/>
            <consortium name="The Broad Institute Genome Sequencing Center for Infectious Disease"/>
            <person name="Feldgarden M."/>
            <person name="Kirby J."/>
            <person name="Kosoy M."/>
            <person name="Birtles R."/>
            <person name="Probert W.S."/>
            <person name="Chiaraviglio L."/>
            <person name="Walker B."/>
            <person name="Young S.K."/>
            <person name="Zeng Q."/>
            <person name="Gargeya S."/>
            <person name="Fitzgerald M."/>
            <person name="Haas B."/>
            <person name="Abouelleil A."/>
            <person name="Alvarado L."/>
            <person name="Arachchi H.M."/>
            <person name="Berlin A.M."/>
            <person name="Chapman S.B."/>
            <person name="Goldberg J."/>
            <person name="Griggs A."/>
            <person name="Gujja S."/>
            <person name="Hansen M."/>
            <person name="Howarth C."/>
            <person name="Imamovic A."/>
            <person name="Larimer J."/>
            <person name="McCowen C."/>
            <person name="Montmayeur A."/>
            <person name="Murphy C."/>
            <person name="Neiman D."/>
            <person name="Pearson M."/>
            <person name="Priest M."/>
            <person name="Roberts A."/>
            <person name="Saif S."/>
            <person name="Shea T."/>
            <person name="Sisk P."/>
            <person name="Sykes S."/>
            <person name="Wortman J."/>
            <person name="Nusbaum C."/>
            <person name="Birren B."/>
        </authorList>
    </citation>
    <scope>NUCLEOTIDE SEQUENCE [LARGE SCALE GENOMIC DNA]</scope>
    <source>
        <strain evidence="8 9">C-29</strain>
    </source>
</reference>
<feature type="domain" description="Tim44-like" evidence="7">
    <location>
        <begin position="84"/>
        <end position="230"/>
    </location>
</feature>
<evidence type="ECO:0000256" key="5">
    <source>
        <dbReference type="ARBA" id="ARBA00039448"/>
    </source>
</evidence>
<dbReference type="NCBIfam" id="NF033779">
    <property type="entry name" value="Tim44_TimA_adap"/>
    <property type="match status" value="1"/>
</dbReference>
<dbReference type="Gene3D" id="3.10.450.240">
    <property type="match status" value="1"/>
</dbReference>
<evidence type="ECO:0000256" key="2">
    <source>
        <dbReference type="ARBA" id="ARBA00022980"/>
    </source>
</evidence>
<keyword evidence="3" id="KW-0687">Ribonucleoprotein</keyword>
<dbReference type="PIRSF" id="PIRSF031890">
    <property type="entry name" value="UCP031890_transporter_Tim44"/>
    <property type="match status" value="1"/>
</dbReference>
<dbReference type="InterPro" id="IPR016985">
    <property type="entry name" value="UCP031890_Tim44-rel"/>
</dbReference>
<dbReference type="InterPro" id="IPR032710">
    <property type="entry name" value="NTF2-like_dom_sf"/>
</dbReference>
<proteinExistence type="inferred from homology"/>
<dbReference type="SUPFAM" id="SSF54427">
    <property type="entry name" value="NTF2-like"/>
    <property type="match status" value="1"/>
</dbReference>
<evidence type="ECO:0000313" key="8">
    <source>
        <dbReference type="EMBL" id="KEC56169.1"/>
    </source>
</evidence>
<dbReference type="HOGENOM" id="CLU_086329_1_1_5"/>
<evidence type="ECO:0000313" key="9">
    <source>
        <dbReference type="Proteomes" id="UP000027015"/>
    </source>
</evidence>
<evidence type="ECO:0000256" key="4">
    <source>
        <dbReference type="ARBA" id="ARBA00038073"/>
    </source>
</evidence>
<gene>
    <name evidence="8" type="ORF">O9A_00394</name>
</gene>
<evidence type="ECO:0000259" key="7">
    <source>
        <dbReference type="SMART" id="SM00978"/>
    </source>
</evidence>
<dbReference type="Pfam" id="PF04280">
    <property type="entry name" value="Tim44"/>
    <property type="match status" value="1"/>
</dbReference>